<proteinExistence type="predicted"/>
<sequence length="37" mass="4260">MNKWLDKRREGEMKIDCQFVTKGEKSIKKVIHIVGGG</sequence>
<protein>
    <submittedName>
        <fullName evidence="1">Uncharacterized protein</fullName>
    </submittedName>
</protein>
<evidence type="ECO:0000313" key="1">
    <source>
        <dbReference type="EMBL" id="PSL43498.1"/>
    </source>
</evidence>
<accession>A0A2P8HB84</accession>
<reference evidence="1 2" key="1">
    <citation type="submission" date="2018-03" db="EMBL/GenBank/DDBJ databases">
        <title>Genomic Encyclopedia of Archaeal and Bacterial Type Strains, Phase II (KMG-II): from individual species to whole genera.</title>
        <authorList>
            <person name="Goeker M."/>
        </authorList>
    </citation>
    <scope>NUCLEOTIDE SEQUENCE [LARGE SCALE GENOMIC DNA]</scope>
    <source>
        <strain evidence="1 2">DSM 24859</strain>
    </source>
</reference>
<evidence type="ECO:0000313" key="2">
    <source>
        <dbReference type="Proteomes" id="UP000240971"/>
    </source>
</evidence>
<comment type="caution">
    <text evidence="1">The sequence shown here is derived from an EMBL/GenBank/DDBJ whole genome shotgun (WGS) entry which is preliminary data.</text>
</comment>
<keyword evidence="2" id="KW-1185">Reference proteome</keyword>
<name>A0A2P8HB84_CHINA</name>
<organism evidence="1 2">
    <name type="scientific">Chitinophaga niastensis</name>
    <dbReference type="NCBI Taxonomy" id="536980"/>
    <lineage>
        <taxon>Bacteria</taxon>
        <taxon>Pseudomonadati</taxon>
        <taxon>Bacteroidota</taxon>
        <taxon>Chitinophagia</taxon>
        <taxon>Chitinophagales</taxon>
        <taxon>Chitinophagaceae</taxon>
        <taxon>Chitinophaga</taxon>
    </lineage>
</organism>
<dbReference type="Proteomes" id="UP000240971">
    <property type="component" value="Unassembled WGS sequence"/>
</dbReference>
<dbReference type="EMBL" id="PYAW01000008">
    <property type="protein sequence ID" value="PSL43498.1"/>
    <property type="molecule type" value="Genomic_DNA"/>
</dbReference>
<gene>
    <name evidence="1" type="ORF">CLV51_108191</name>
</gene>
<dbReference type="AlphaFoldDB" id="A0A2P8HB84"/>